<dbReference type="Proteomes" id="UP000283269">
    <property type="component" value="Unassembled WGS sequence"/>
</dbReference>
<evidence type="ECO:0000313" key="3">
    <source>
        <dbReference type="EMBL" id="PPQ79167.1"/>
    </source>
</evidence>
<gene>
    <name evidence="3" type="ORF">CVT25_002795</name>
</gene>
<reference evidence="3 4" key="1">
    <citation type="journal article" date="2018" name="Evol. Lett.">
        <title>Horizontal gene cluster transfer increased hallucinogenic mushroom diversity.</title>
        <authorList>
            <person name="Reynolds H.T."/>
            <person name="Vijayakumar V."/>
            <person name="Gluck-Thaler E."/>
            <person name="Korotkin H.B."/>
            <person name="Matheny P.B."/>
            <person name="Slot J.C."/>
        </authorList>
    </citation>
    <scope>NUCLEOTIDE SEQUENCE [LARGE SCALE GENOMIC DNA]</scope>
    <source>
        <strain evidence="3 4">2631</strain>
    </source>
</reference>
<sequence length="73" mass="7617">MAIALSPRSSPRAPTSTSKSQSLAGDHVEYRAIGGKPVDGNETSTTTGKIVEVITETQPAGETEVDVKVSYLV</sequence>
<dbReference type="AlphaFoldDB" id="A0A409WKX9"/>
<dbReference type="OrthoDB" id="10052172at2759"/>
<feature type="region of interest" description="Disordered" evidence="1">
    <location>
        <begin position="1"/>
        <end position="25"/>
    </location>
</feature>
<feature type="domain" description="Hypervirulence associated protein TUDOR" evidence="2">
    <location>
        <begin position="25"/>
        <end position="70"/>
    </location>
</feature>
<protein>
    <recommendedName>
        <fullName evidence="2">Hypervirulence associated protein TUDOR domain-containing protein</fullName>
    </recommendedName>
</protein>
<proteinExistence type="predicted"/>
<dbReference type="EMBL" id="NHYD01003390">
    <property type="protein sequence ID" value="PPQ79167.1"/>
    <property type="molecule type" value="Genomic_DNA"/>
</dbReference>
<dbReference type="InParanoid" id="A0A409WKX9"/>
<keyword evidence="4" id="KW-1185">Reference proteome</keyword>
<evidence type="ECO:0000259" key="2">
    <source>
        <dbReference type="Pfam" id="PF11160"/>
    </source>
</evidence>
<feature type="compositionally biased region" description="Low complexity" evidence="1">
    <location>
        <begin position="1"/>
        <end position="20"/>
    </location>
</feature>
<evidence type="ECO:0000256" key="1">
    <source>
        <dbReference type="SAM" id="MobiDB-lite"/>
    </source>
</evidence>
<name>A0A409WKX9_PSICY</name>
<accession>A0A409WKX9</accession>
<dbReference type="InterPro" id="IPR021331">
    <property type="entry name" value="Hva1_TUDOR"/>
</dbReference>
<comment type="caution">
    <text evidence="3">The sequence shown here is derived from an EMBL/GenBank/DDBJ whole genome shotgun (WGS) entry which is preliminary data.</text>
</comment>
<organism evidence="3 4">
    <name type="scientific">Psilocybe cyanescens</name>
    <dbReference type="NCBI Taxonomy" id="93625"/>
    <lineage>
        <taxon>Eukaryota</taxon>
        <taxon>Fungi</taxon>
        <taxon>Dikarya</taxon>
        <taxon>Basidiomycota</taxon>
        <taxon>Agaricomycotina</taxon>
        <taxon>Agaricomycetes</taxon>
        <taxon>Agaricomycetidae</taxon>
        <taxon>Agaricales</taxon>
        <taxon>Agaricineae</taxon>
        <taxon>Strophariaceae</taxon>
        <taxon>Psilocybe</taxon>
    </lineage>
</organism>
<dbReference type="Pfam" id="PF11160">
    <property type="entry name" value="Hva1_TUDOR"/>
    <property type="match status" value="1"/>
</dbReference>
<evidence type="ECO:0000313" key="4">
    <source>
        <dbReference type="Proteomes" id="UP000283269"/>
    </source>
</evidence>